<reference evidence="3" key="1">
    <citation type="submission" date="2015-08" db="EMBL/GenBank/DDBJ databases">
        <title>Complete DNA Sequence of Pseudomonas syringae pv. actinidiae, the Causal Agent of Kiwifruit Canker Disease.</title>
        <authorList>
            <person name="Rikkerink E.H.A."/>
            <person name="Fineran P.C."/>
        </authorList>
    </citation>
    <scope>NUCLEOTIDE SEQUENCE</scope>
    <source>
        <strain evidence="3">DSM 13666</strain>
    </source>
</reference>
<dbReference type="GeneID" id="87598220"/>
<gene>
    <name evidence="3" type="ORF">AMD02_06550</name>
</gene>
<sequence>MNFFITDDDVTVRSILAQIIEDEQLGQVVGEAEDGSELDGKRLNIKQVDILLIDLLMPNCDGLEAIQKIKPEFKGKIIMISQIESKELISEAYLLGIEHYIMKPINKIEVLSVIRKVINHTRLEQSLYDIQKSLSNVLQGSIPTQVNEQVFHDDSIKSYGQYLLSELGIAGESGSKDLMNILMFLYTYEKEYSFEKGFPALKDIFEQLASEKLGDAADERDVRREVKAAKQRVRRAVYQSLEHVASLGLIDFSNPKFEEYASHFFDFSVVRSKMTELKNETSSSYTSARINVKKFTQALYYEAKRLMQEKKG</sequence>
<dbReference type="Pfam" id="PF08664">
    <property type="entry name" value="YcbB"/>
    <property type="match status" value="1"/>
</dbReference>
<dbReference type="RefSeq" id="WP_053430824.1">
    <property type="nucleotide sequence ID" value="NZ_CP040441.1"/>
</dbReference>
<feature type="modified residue" description="4-aspartylphosphate" evidence="1">
    <location>
        <position position="54"/>
    </location>
</feature>
<feature type="domain" description="Response regulatory" evidence="2">
    <location>
        <begin position="2"/>
        <end position="118"/>
    </location>
</feature>
<protein>
    <submittedName>
        <fullName evidence="3">Transcriptional regulator</fullName>
    </submittedName>
</protein>
<dbReference type="AlphaFoldDB" id="A0A0M0KII0"/>
<dbReference type="PANTHER" id="PTHR43228">
    <property type="entry name" value="TWO-COMPONENT RESPONSE REGULATOR"/>
    <property type="match status" value="1"/>
</dbReference>
<proteinExistence type="predicted"/>
<dbReference type="PATRIC" id="fig|136160.3.peg.1616"/>
<dbReference type="InterPro" id="IPR001789">
    <property type="entry name" value="Sig_transdc_resp-reg_receiver"/>
</dbReference>
<accession>A0A0M0KII0</accession>
<dbReference type="SMART" id="SM00448">
    <property type="entry name" value="REC"/>
    <property type="match status" value="1"/>
</dbReference>
<evidence type="ECO:0000313" key="3">
    <source>
        <dbReference type="EMBL" id="KOO38549.1"/>
    </source>
</evidence>
<dbReference type="SUPFAM" id="SSF52172">
    <property type="entry name" value="CheY-like"/>
    <property type="match status" value="1"/>
</dbReference>
<keyword evidence="1" id="KW-0597">Phosphoprotein</keyword>
<evidence type="ECO:0000256" key="1">
    <source>
        <dbReference type="PROSITE-ProRule" id="PRU00169"/>
    </source>
</evidence>
<dbReference type="InterPro" id="IPR013972">
    <property type="entry name" value="YcbB"/>
</dbReference>
<dbReference type="EMBL" id="LILD01000001">
    <property type="protein sequence ID" value="KOO38549.1"/>
    <property type="molecule type" value="Genomic_DNA"/>
</dbReference>
<dbReference type="InterPro" id="IPR011006">
    <property type="entry name" value="CheY-like_superfamily"/>
</dbReference>
<dbReference type="InterPro" id="IPR052048">
    <property type="entry name" value="ST_Response_Regulator"/>
</dbReference>
<dbReference type="GO" id="GO:0000160">
    <property type="term" value="P:phosphorelay signal transduction system"/>
    <property type="evidence" value="ECO:0007669"/>
    <property type="project" value="InterPro"/>
</dbReference>
<comment type="caution">
    <text evidence="3">The sequence shown here is derived from an EMBL/GenBank/DDBJ whole genome shotgun (WGS) entry which is preliminary data.</text>
</comment>
<dbReference type="Gene3D" id="3.40.50.2300">
    <property type="match status" value="1"/>
</dbReference>
<name>A0A0M0KII0_ALKHA</name>
<dbReference type="Pfam" id="PF00072">
    <property type="entry name" value="Response_reg"/>
    <property type="match status" value="1"/>
</dbReference>
<dbReference type="PROSITE" id="PS50110">
    <property type="entry name" value="RESPONSE_REGULATORY"/>
    <property type="match status" value="1"/>
</dbReference>
<organism evidence="3">
    <name type="scientific">Halalkalibacterium halodurans</name>
    <name type="common">Bacillus halodurans</name>
    <dbReference type="NCBI Taxonomy" id="86665"/>
    <lineage>
        <taxon>Bacteria</taxon>
        <taxon>Bacillati</taxon>
        <taxon>Bacillota</taxon>
        <taxon>Bacilli</taxon>
        <taxon>Bacillales</taxon>
        <taxon>Bacillaceae</taxon>
        <taxon>Halalkalibacterium (ex Joshi et al. 2022)</taxon>
    </lineage>
</organism>
<evidence type="ECO:0000259" key="2">
    <source>
        <dbReference type="PROSITE" id="PS50110"/>
    </source>
</evidence>
<dbReference type="PANTHER" id="PTHR43228:SF8">
    <property type="entry name" value="TRANSCRIPTIONAL REGULATORY PROTEIN GLNL"/>
    <property type="match status" value="1"/>
</dbReference>